<proteinExistence type="predicted"/>
<protein>
    <submittedName>
        <fullName evidence="1">Uncharacterized protein</fullName>
    </submittedName>
</protein>
<accession>A0A392NMV2</accession>
<organism evidence="1 2">
    <name type="scientific">Trifolium medium</name>
    <dbReference type="NCBI Taxonomy" id="97028"/>
    <lineage>
        <taxon>Eukaryota</taxon>
        <taxon>Viridiplantae</taxon>
        <taxon>Streptophyta</taxon>
        <taxon>Embryophyta</taxon>
        <taxon>Tracheophyta</taxon>
        <taxon>Spermatophyta</taxon>
        <taxon>Magnoliopsida</taxon>
        <taxon>eudicotyledons</taxon>
        <taxon>Gunneridae</taxon>
        <taxon>Pentapetalae</taxon>
        <taxon>rosids</taxon>
        <taxon>fabids</taxon>
        <taxon>Fabales</taxon>
        <taxon>Fabaceae</taxon>
        <taxon>Papilionoideae</taxon>
        <taxon>50 kb inversion clade</taxon>
        <taxon>NPAAA clade</taxon>
        <taxon>Hologalegina</taxon>
        <taxon>IRL clade</taxon>
        <taxon>Trifolieae</taxon>
        <taxon>Trifolium</taxon>
    </lineage>
</organism>
<evidence type="ECO:0000313" key="2">
    <source>
        <dbReference type="Proteomes" id="UP000265520"/>
    </source>
</evidence>
<keyword evidence="2" id="KW-1185">Reference proteome</keyword>
<feature type="non-terminal residue" evidence="1">
    <location>
        <position position="1"/>
    </location>
</feature>
<reference evidence="1 2" key="1">
    <citation type="journal article" date="2018" name="Front. Plant Sci.">
        <title>Red Clover (Trifolium pratense) and Zigzag Clover (T. medium) - A Picture of Genomic Similarities and Differences.</title>
        <authorList>
            <person name="Dluhosova J."/>
            <person name="Istvanek J."/>
            <person name="Nedelnik J."/>
            <person name="Repkova J."/>
        </authorList>
    </citation>
    <scope>NUCLEOTIDE SEQUENCE [LARGE SCALE GENOMIC DNA]</scope>
    <source>
        <strain evidence="2">cv. 10/8</strain>
        <tissue evidence="1">Leaf</tissue>
    </source>
</reference>
<dbReference type="Proteomes" id="UP000265520">
    <property type="component" value="Unassembled WGS sequence"/>
</dbReference>
<sequence>DAGQVAKMLKLPLTILRFQERLSRLGNLMSSIQIRDQMGMTMTHSSLAEVKWGTIDFGAYPDRLDSQAGDRTPCTAAIITLLDTAAIH</sequence>
<dbReference type="AlphaFoldDB" id="A0A392NMV2"/>
<evidence type="ECO:0000313" key="1">
    <source>
        <dbReference type="EMBL" id="MCI00550.1"/>
    </source>
</evidence>
<name>A0A392NMV2_9FABA</name>
<dbReference type="EMBL" id="LXQA010043549">
    <property type="protein sequence ID" value="MCI00550.1"/>
    <property type="molecule type" value="Genomic_DNA"/>
</dbReference>
<comment type="caution">
    <text evidence="1">The sequence shown here is derived from an EMBL/GenBank/DDBJ whole genome shotgun (WGS) entry which is preliminary data.</text>
</comment>